<name>A0ABT9AA03_9BACT</name>
<dbReference type="EC" id="5.1.3.32" evidence="1"/>
<dbReference type="SUPFAM" id="SSF54909">
    <property type="entry name" value="Dimeric alpha+beta barrel"/>
    <property type="match status" value="1"/>
</dbReference>
<dbReference type="PANTHER" id="PTHR43239:SF1">
    <property type="entry name" value="UPF0734 PROTEIN DDB_G0273871_DDB_G0273177"/>
    <property type="match status" value="1"/>
</dbReference>
<organism evidence="1 2">
    <name type="scientific">Hymenobacter mellowenesis</name>
    <dbReference type="NCBI Taxonomy" id="3063995"/>
    <lineage>
        <taxon>Bacteria</taxon>
        <taxon>Pseudomonadati</taxon>
        <taxon>Bacteroidota</taxon>
        <taxon>Cytophagia</taxon>
        <taxon>Cytophagales</taxon>
        <taxon>Hymenobacteraceae</taxon>
        <taxon>Hymenobacter</taxon>
    </lineage>
</organism>
<dbReference type="InterPro" id="IPR011008">
    <property type="entry name" value="Dimeric_a/b-barrel"/>
</dbReference>
<dbReference type="Proteomes" id="UP001167796">
    <property type="component" value="Unassembled WGS sequence"/>
</dbReference>
<reference evidence="1" key="1">
    <citation type="submission" date="2023-07" db="EMBL/GenBank/DDBJ databases">
        <authorList>
            <person name="Kim M.K."/>
        </authorList>
    </citation>
    <scope>NUCLEOTIDE SEQUENCE</scope>
    <source>
        <strain evidence="1">M29</strain>
    </source>
</reference>
<proteinExistence type="predicted"/>
<accession>A0ABT9AA03</accession>
<dbReference type="PANTHER" id="PTHR43239">
    <property type="entry name" value="UPF0734 PROTEIN DDB_G0273871/DDB_G0273177"/>
    <property type="match status" value="1"/>
</dbReference>
<sequence length="208" mass="23419">MSVIEIIGSGKAPVSPGSLVALCRKYQLPATAVYSWQNHLVVYGKTASIRALQKNLAAIYAGNEVKLYPTPFYKFDRHYCADKITARQWDNIILTANLVKNPKKQQQYLSHHATQFQKWPEVAQGFCNASFQQLLVFRQGRQLVLVISIPHGASLDELNPKTSLNNPRVDDWNALMKQYQEGLPGTKPGETWVFLKPVVAKQPVSLKK</sequence>
<gene>
    <name evidence="1" type="ORF">Q5H92_07600</name>
</gene>
<dbReference type="EMBL" id="JAUQSX010000003">
    <property type="protein sequence ID" value="MDO7846214.1"/>
    <property type="molecule type" value="Genomic_DNA"/>
</dbReference>
<dbReference type="RefSeq" id="WP_305010904.1">
    <property type="nucleotide sequence ID" value="NZ_JAUQSX010000003.1"/>
</dbReference>
<protein>
    <submittedName>
        <fullName evidence="1">L-rhamnose mutarotase</fullName>
        <ecNumber evidence="1">5.1.3.32</ecNumber>
    </submittedName>
</protein>
<dbReference type="GO" id="GO:0062192">
    <property type="term" value="F:L-rhamnose mutarotase activity"/>
    <property type="evidence" value="ECO:0007669"/>
    <property type="project" value="UniProtKB-EC"/>
</dbReference>
<dbReference type="InterPro" id="IPR008000">
    <property type="entry name" value="Rham/fucose_mutarotase"/>
</dbReference>
<dbReference type="Pfam" id="PF05336">
    <property type="entry name" value="rhaM"/>
    <property type="match status" value="1"/>
</dbReference>
<keyword evidence="2" id="KW-1185">Reference proteome</keyword>
<keyword evidence="1" id="KW-0413">Isomerase</keyword>
<comment type="caution">
    <text evidence="1">The sequence shown here is derived from an EMBL/GenBank/DDBJ whole genome shotgun (WGS) entry which is preliminary data.</text>
</comment>
<evidence type="ECO:0000313" key="1">
    <source>
        <dbReference type="EMBL" id="MDO7846214.1"/>
    </source>
</evidence>
<dbReference type="Gene3D" id="3.30.70.100">
    <property type="match status" value="1"/>
</dbReference>
<evidence type="ECO:0000313" key="2">
    <source>
        <dbReference type="Proteomes" id="UP001167796"/>
    </source>
</evidence>
<dbReference type="InterPro" id="IPR052996">
    <property type="entry name" value="Carb_Metab_Mutarotase"/>
</dbReference>